<evidence type="ECO:0000313" key="4">
    <source>
        <dbReference type="Proteomes" id="UP000030765"/>
    </source>
</evidence>
<evidence type="ECO:0000313" key="3">
    <source>
        <dbReference type="EnsemblMetazoa" id="ASIC004826-PA"/>
    </source>
</evidence>
<dbReference type="Proteomes" id="UP000030765">
    <property type="component" value="Unassembled WGS sequence"/>
</dbReference>
<sequence>MEITTMIFNPQVGAFQEAREQNKTTVPGPRLRDEARTIDTCGGEDEMEMGQRKGRRVTVAKMLPGRSQLSCKQHTTALYVHWTSRFRLAWCGCDLDAWSAGVREGSPQSINIKRSTGGPAEVS</sequence>
<reference evidence="3" key="2">
    <citation type="submission" date="2020-05" db="UniProtKB">
        <authorList>
            <consortium name="EnsemblMetazoa"/>
        </authorList>
    </citation>
    <scope>IDENTIFICATION</scope>
</reference>
<proteinExistence type="predicted"/>
<name>A0A084VHZ2_ANOSI</name>
<keyword evidence="4" id="KW-1185">Reference proteome</keyword>
<accession>A0A084VHZ2</accession>
<feature type="region of interest" description="Disordered" evidence="1">
    <location>
        <begin position="101"/>
        <end position="123"/>
    </location>
</feature>
<dbReference type="EMBL" id="ATLV01013251">
    <property type="status" value="NOT_ANNOTATED_CDS"/>
    <property type="molecule type" value="Genomic_DNA"/>
</dbReference>
<organism evidence="2">
    <name type="scientific">Anopheles sinensis</name>
    <name type="common">Mosquito</name>
    <dbReference type="NCBI Taxonomy" id="74873"/>
    <lineage>
        <taxon>Eukaryota</taxon>
        <taxon>Metazoa</taxon>
        <taxon>Ecdysozoa</taxon>
        <taxon>Arthropoda</taxon>
        <taxon>Hexapoda</taxon>
        <taxon>Insecta</taxon>
        <taxon>Pterygota</taxon>
        <taxon>Neoptera</taxon>
        <taxon>Endopterygota</taxon>
        <taxon>Diptera</taxon>
        <taxon>Nematocera</taxon>
        <taxon>Culicoidea</taxon>
        <taxon>Culicidae</taxon>
        <taxon>Anophelinae</taxon>
        <taxon>Anopheles</taxon>
    </lineage>
</organism>
<dbReference type="AlphaFoldDB" id="A0A084VHZ2"/>
<evidence type="ECO:0000313" key="2">
    <source>
        <dbReference type="EMBL" id="KFB37586.1"/>
    </source>
</evidence>
<dbReference type="VEuPathDB" id="VectorBase:ASIC004826"/>
<dbReference type="EnsemblMetazoa" id="ASIC004826-RA">
    <property type="protein sequence ID" value="ASIC004826-PA"/>
    <property type="gene ID" value="ASIC004826"/>
</dbReference>
<protein>
    <submittedName>
        <fullName evidence="2 3">Uncharacterized protein</fullName>
    </submittedName>
</protein>
<evidence type="ECO:0000256" key="1">
    <source>
        <dbReference type="SAM" id="MobiDB-lite"/>
    </source>
</evidence>
<dbReference type="EMBL" id="KE524847">
    <property type="protein sequence ID" value="KFB37586.1"/>
    <property type="molecule type" value="Genomic_DNA"/>
</dbReference>
<gene>
    <name evidence="2" type="ORF">ZHAS_00004826</name>
</gene>
<reference evidence="2 4" key="1">
    <citation type="journal article" date="2014" name="BMC Genomics">
        <title>Genome sequence of Anopheles sinensis provides insight into genetics basis of mosquito competence for malaria parasites.</title>
        <authorList>
            <person name="Zhou D."/>
            <person name="Zhang D."/>
            <person name="Ding G."/>
            <person name="Shi L."/>
            <person name="Hou Q."/>
            <person name="Ye Y."/>
            <person name="Xu Y."/>
            <person name="Zhou H."/>
            <person name="Xiong C."/>
            <person name="Li S."/>
            <person name="Yu J."/>
            <person name="Hong S."/>
            <person name="Yu X."/>
            <person name="Zou P."/>
            <person name="Chen C."/>
            <person name="Chang X."/>
            <person name="Wang W."/>
            <person name="Lv Y."/>
            <person name="Sun Y."/>
            <person name="Ma L."/>
            <person name="Shen B."/>
            <person name="Zhu C."/>
        </authorList>
    </citation>
    <scope>NUCLEOTIDE SEQUENCE [LARGE SCALE GENOMIC DNA]</scope>
</reference>